<dbReference type="SUPFAM" id="SSF56349">
    <property type="entry name" value="DNA breaking-rejoining enzymes"/>
    <property type="match status" value="1"/>
</dbReference>
<keyword evidence="3" id="KW-1185">Reference proteome</keyword>
<protein>
    <submittedName>
        <fullName evidence="2">Uncharacterized protein</fullName>
    </submittedName>
</protein>
<evidence type="ECO:0000313" key="3">
    <source>
        <dbReference type="Proteomes" id="UP000230750"/>
    </source>
</evidence>
<dbReference type="Gene3D" id="1.10.443.10">
    <property type="entry name" value="Intergrase catalytic core"/>
    <property type="match status" value="1"/>
</dbReference>
<gene>
    <name evidence="2" type="ORF">BSL78_10133</name>
</gene>
<keyword evidence="1" id="KW-0233">DNA recombination</keyword>
<dbReference type="OrthoDB" id="8964969at2759"/>
<dbReference type="InterPro" id="IPR011010">
    <property type="entry name" value="DNA_brk_join_enz"/>
</dbReference>
<reference evidence="2 3" key="1">
    <citation type="journal article" date="2017" name="PLoS Biol.">
        <title>The sea cucumber genome provides insights into morphological evolution and visceral regeneration.</title>
        <authorList>
            <person name="Zhang X."/>
            <person name="Sun L."/>
            <person name="Yuan J."/>
            <person name="Sun Y."/>
            <person name="Gao Y."/>
            <person name="Zhang L."/>
            <person name="Li S."/>
            <person name="Dai H."/>
            <person name="Hamel J.F."/>
            <person name="Liu C."/>
            <person name="Yu Y."/>
            <person name="Liu S."/>
            <person name="Lin W."/>
            <person name="Guo K."/>
            <person name="Jin S."/>
            <person name="Xu P."/>
            <person name="Storey K.B."/>
            <person name="Huan P."/>
            <person name="Zhang T."/>
            <person name="Zhou Y."/>
            <person name="Zhang J."/>
            <person name="Lin C."/>
            <person name="Li X."/>
            <person name="Xing L."/>
            <person name="Huo D."/>
            <person name="Sun M."/>
            <person name="Wang L."/>
            <person name="Mercier A."/>
            <person name="Li F."/>
            <person name="Yang H."/>
            <person name="Xiang J."/>
        </authorList>
    </citation>
    <scope>NUCLEOTIDE SEQUENCE [LARGE SCALE GENOMIC DNA]</scope>
    <source>
        <strain evidence="2">Shaxun</strain>
        <tissue evidence="2">Muscle</tissue>
    </source>
</reference>
<evidence type="ECO:0000313" key="2">
    <source>
        <dbReference type="EMBL" id="PIK52979.1"/>
    </source>
</evidence>
<dbReference type="GO" id="GO:0006310">
    <property type="term" value="P:DNA recombination"/>
    <property type="evidence" value="ECO:0007669"/>
    <property type="project" value="UniProtKB-KW"/>
</dbReference>
<dbReference type="GO" id="GO:0015074">
    <property type="term" value="P:DNA integration"/>
    <property type="evidence" value="ECO:0007669"/>
    <property type="project" value="InterPro"/>
</dbReference>
<dbReference type="GO" id="GO:0003677">
    <property type="term" value="F:DNA binding"/>
    <property type="evidence" value="ECO:0007669"/>
    <property type="project" value="InterPro"/>
</dbReference>
<accession>A0A2G8KYA2</accession>
<dbReference type="Proteomes" id="UP000230750">
    <property type="component" value="Unassembled WGS sequence"/>
</dbReference>
<organism evidence="2 3">
    <name type="scientific">Stichopus japonicus</name>
    <name type="common">Sea cucumber</name>
    <dbReference type="NCBI Taxonomy" id="307972"/>
    <lineage>
        <taxon>Eukaryota</taxon>
        <taxon>Metazoa</taxon>
        <taxon>Echinodermata</taxon>
        <taxon>Eleutherozoa</taxon>
        <taxon>Echinozoa</taxon>
        <taxon>Holothuroidea</taxon>
        <taxon>Aspidochirotacea</taxon>
        <taxon>Aspidochirotida</taxon>
        <taxon>Stichopodidae</taxon>
        <taxon>Apostichopus</taxon>
    </lineage>
</organism>
<dbReference type="EMBL" id="MRZV01000307">
    <property type="protein sequence ID" value="PIK52979.1"/>
    <property type="molecule type" value="Genomic_DNA"/>
</dbReference>
<proteinExistence type="predicted"/>
<sequence>MILISTGHRSGVVLNLTAGEFTRVERFCLQDGSVRWTIKISDHKTLKSHGPTHITIDQTTYNLMLVYFNVVRPHLLRGRVATEAEERDTPFFLSNNGNRVRRLKALMVAVGLSLGVENFSPLNLRKTAATLTVQSETAAGRSRVAQAMSHTEYTQGRYYNERLAGEQACIAGSIVAGLLNGEVQGAVRKNSDLNKSGALEGLINAKISEVDGLNIPEGAMVFQPQLIPALVNVTRRYGTERSTDLIEDTVWAKNSYQKER</sequence>
<dbReference type="AlphaFoldDB" id="A0A2G8KYA2"/>
<dbReference type="InterPro" id="IPR013762">
    <property type="entry name" value="Integrase-like_cat_sf"/>
</dbReference>
<name>A0A2G8KYA2_STIJA</name>
<comment type="caution">
    <text evidence="2">The sequence shown here is derived from an EMBL/GenBank/DDBJ whole genome shotgun (WGS) entry which is preliminary data.</text>
</comment>
<evidence type="ECO:0000256" key="1">
    <source>
        <dbReference type="ARBA" id="ARBA00023172"/>
    </source>
</evidence>